<feature type="coiled-coil region" evidence="1">
    <location>
        <begin position="147"/>
        <end position="181"/>
    </location>
</feature>
<gene>
    <name evidence="2" type="ORF">METZ01_LOCUS380268</name>
</gene>
<protein>
    <submittedName>
        <fullName evidence="2">Uncharacterized protein</fullName>
    </submittedName>
</protein>
<proteinExistence type="predicted"/>
<name>A0A382TZE0_9ZZZZ</name>
<dbReference type="AlphaFoldDB" id="A0A382TZE0"/>
<sequence>MTYSFSKDFIQTHPYFGDSGQEKETREICRINNKKKKKKFLNRGNVNNIKEPELKRTCTQGDLINQAVKKTVNKLSKKCKNNNDNLRVKAQDHIDVKKVRNISTNVKKSRDTVNDTTKLLVKLTNDMREKLGTLKIQSENQATSDMVIRQKADIKHLNERVKHLQKMKQIQTEDIDNYKKRQSNLLKKSKECKK</sequence>
<reference evidence="2" key="1">
    <citation type="submission" date="2018-05" db="EMBL/GenBank/DDBJ databases">
        <authorList>
            <person name="Lanie J.A."/>
            <person name="Ng W.-L."/>
            <person name="Kazmierczak K.M."/>
            <person name="Andrzejewski T.M."/>
            <person name="Davidsen T.M."/>
            <person name="Wayne K.J."/>
            <person name="Tettelin H."/>
            <person name="Glass J.I."/>
            <person name="Rusch D."/>
            <person name="Podicherti R."/>
            <person name="Tsui H.-C.T."/>
            <person name="Winkler M.E."/>
        </authorList>
    </citation>
    <scope>NUCLEOTIDE SEQUENCE</scope>
</reference>
<feature type="non-terminal residue" evidence="2">
    <location>
        <position position="194"/>
    </location>
</feature>
<keyword evidence="1" id="KW-0175">Coiled coil</keyword>
<dbReference type="EMBL" id="UINC01140331">
    <property type="protein sequence ID" value="SVD27414.1"/>
    <property type="molecule type" value="Genomic_DNA"/>
</dbReference>
<evidence type="ECO:0000256" key="1">
    <source>
        <dbReference type="SAM" id="Coils"/>
    </source>
</evidence>
<accession>A0A382TZE0</accession>
<organism evidence="2">
    <name type="scientific">marine metagenome</name>
    <dbReference type="NCBI Taxonomy" id="408172"/>
    <lineage>
        <taxon>unclassified sequences</taxon>
        <taxon>metagenomes</taxon>
        <taxon>ecological metagenomes</taxon>
    </lineage>
</organism>
<evidence type="ECO:0000313" key="2">
    <source>
        <dbReference type="EMBL" id="SVD27414.1"/>
    </source>
</evidence>